<dbReference type="Gene3D" id="1.10.10.10">
    <property type="entry name" value="Winged helix-like DNA-binding domain superfamily/Winged helix DNA-binding domain"/>
    <property type="match status" value="1"/>
</dbReference>
<dbReference type="PANTHER" id="PTHR33164">
    <property type="entry name" value="TRANSCRIPTIONAL REGULATOR, MARR FAMILY"/>
    <property type="match status" value="1"/>
</dbReference>
<evidence type="ECO:0000313" key="6">
    <source>
        <dbReference type="Proteomes" id="UP000286746"/>
    </source>
</evidence>
<reference evidence="5 6" key="1">
    <citation type="submission" date="2018-11" db="EMBL/GenBank/DDBJ databases">
        <title>Whole genome sequence of Streptomyces paromomycinus NBRC 15454(T).</title>
        <authorList>
            <person name="Komaki H."/>
            <person name="Tamura T."/>
        </authorList>
    </citation>
    <scope>NUCLEOTIDE SEQUENCE [LARGE SCALE GENOMIC DNA]</scope>
    <source>
        <strain evidence="5 6">NBRC 15454</strain>
    </source>
</reference>
<dbReference type="InterPro" id="IPR023187">
    <property type="entry name" value="Tscrpt_reg_MarR-type_CS"/>
</dbReference>
<evidence type="ECO:0000256" key="2">
    <source>
        <dbReference type="ARBA" id="ARBA00023125"/>
    </source>
</evidence>
<dbReference type="SUPFAM" id="SSF46785">
    <property type="entry name" value="Winged helix' DNA-binding domain"/>
    <property type="match status" value="1"/>
</dbReference>
<dbReference type="GO" id="GO:0003700">
    <property type="term" value="F:DNA-binding transcription factor activity"/>
    <property type="evidence" value="ECO:0007669"/>
    <property type="project" value="InterPro"/>
</dbReference>
<comment type="caution">
    <text evidence="5">The sequence shown here is derived from an EMBL/GenBank/DDBJ whole genome shotgun (WGS) entry which is preliminary data.</text>
</comment>
<dbReference type="Proteomes" id="UP000286746">
    <property type="component" value="Unassembled WGS sequence"/>
</dbReference>
<dbReference type="AlphaFoldDB" id="A0A401W8H7"/>
<dbReference type="InterPro" id="IPR036390">
    <property type="entry name" value="WH_DNA-bd_sf"/>
</dbReference>
<dbReference type="PROSITE" id="PS50995">
    <property type="entry name" value="HTH_MARR_2"/>
    <property type="match status" value="1"/>
</dbReference>
<dbReference type="GO" id="GO:0003677">
    <property type="term" value="F:DNA binding"/>
    <property type="evidence" value="ECO:0007669"/>
    <property type="project" value="UniProtKB-KW"/>
</dbReference>
<accession>A0A401W8H7</accession>
<gene>
    <name evidence="5" type="ORF">GKJPGBOP_05377</name>
</gene>
<protein>
    <submittedName>
        <fullName evidence="5">DNA-binding protein</fullName>
    </submittedName>
</protein>
<proteinExistence type="predicted"/>
<dbReference type="InterPro" id="IPR036388">
    <property type="entry name" value="WH-like_DNA-bd_sf"/>
</dbReference>
<dbReference type="RefSeq" id="WP_125056160.1">
    <property type="nucleotide sequence ID" value="NZ_BHZD01000001.1"/>
</dbReference>
<dbReference type="InterPro" id="IPR039422">
    <property type="entry name" value="MarR/SlyA-like"/>
</dbReference>
<dbReference type="GO" id="GO:0006950">
    <property type="term" value="P:response to stress"/>
    <property type="evidence" value="ECO:0007669"/>
    <property type="project" value="TreeGrafter"/>
</dbReference>
<dbReference type="PANTHER" id="PTHR33164:SF99">
    <property type="entry name" value="MARR FAMILY REGULATORY PROTEIN"/>
    <property type="match status" value="1"/>
</dbReference>
<keyword evidence="6" id="KW-1185">Reference proteome</keyword>
<name>A0A401W8H7_STREY</name>
<feature type="domain" description="HTH marR-type" evidence="4">
    <location>
        <begin position="2"/>
        <end position="137"/>
    </location>
</feature>
<keyword evidence="3" id="KW-0804">Transcription</keyword>
<dbReference type="PROSITE" id="PS01117">
    <property type="entry name" value="HTH_MARR_1"/>
    <property type="match status" value="1"/>
</dbReference>
<dbReference type="SMART" id="SM00347">
    <property type="entry name" value="HTH_MARR"/>
    <property type="match status" value="1"/>
</dbReference>
<sequence length="141" mass="15949">MTDPLLESVVRANHELFMRTGDRVSRPLEEMGLTLATAQALWAIDPDRPPPSMKVLAGRLYCNAPNLSFVVNQLVDRGLVERGTDPADRRARVAVLTRRGREMRERVVDLLLRQSPFAECEAEELRQLAELLEQVLDRSAD</sequence>
<evidence type="ECO:0000313" key="5">
    <source>
        <dbReference type="EMBL" id="GCD45640.1"/>
    </source>
</evidence>
<evidence type="ECO:0000256" key="1">
    <source>
        <dbReference type="ARBA" id="ARBA00023015"/>
    </source>
</evidence>
<keyword evidence="1" id="KW-0805">Transcription regulation</keyword>
<dbReference type="InterPro" id="IPR000835">
    <property type="entry name" value="HTH_MarR-typ"/>
</dbReference>
<evidence type="ECO:0000259" key="4">
    <source>
        <dbReference type="PROSITE" id="PS50995"/>
    </source>
</evidence>
<dbReference type="Pfam" id="PF12802">
    <property type="entry name" value="MarR_2"/>
    <property type="match status" value="1"/>
</dbReference>
<organism evidence="5 6">
    <name type="scientific">Streptomyces paromomycinus</name>
    <name type="common">Streptomyces rimosus subsp. paromomycinus</name>
    <dbReference type="NCBI Taxonomy" id="92743"/>
    <lineage>
        <taxon>Bacteria</taxon>
        <taxon>Bacillati</taxon>
        <taxon>Actinomycetota</taxon>
        <taxon>Actinomycetes</taxon>
        <taxon>Kitasatosporales</taxon>
        <taxon>Streptomycetaceae</taxon>
        <taxon>Streptomyces</taxon>
    </lineage>
</organism>
<evidence type="ECO:0000256" key="3">
    <source>
        <dbReference type="ARBA" id="ARBA00023163"/>
    </source>
</evidence>
<dbReference type="EMBL" id="BHZD01000001">
    <property type="protein sequence ID" value="GCD45640.1"/>
    <property type="molecule type" value="Genomic_DNA"/>
</dbReference>
<keyword evidence="2 5" id="KW-0238">DNA-binding</keyword>